<name>A0A168A867_9EURO</name>
<dbReference type="EMBL" id="AZGZ01000008">
    <property type="protein sequence ID" value="KZZ93596.1"/>
    <property type="molecule type" value="Genomic_DNA"/>
</dbReference>
<evidence type="ECO:0000256" key="5">
    <source>
        <dbReference type="SAM" id="Phobius"/>
    </source>
</evidence>
<dbReference type="InterPro" id="IPR020846">
    <property type="entry name" value="MFS_dom"/>
</dbReference>
<proteinExistence type="predicted"/>
<dbReference type="GO" id="GO:0005886">
    <property type="term" value="C:plasma membrane"/>
    <property type="evidence" value="ECO:0007669"/>
    <property type="project" value="TreeGrafter"/>
</dbReference>
<evidence type="ECO:0000259" key="6">
    <source>
        <dbReference type="PROSITE" id="PS50850"/>
    </source>
</evidence>
<feature type="transmembrane region" description="Helical" evidence="5">
    <location>
        <begin position="405"/>
        <end position="422"/>
    </location>
</feature>
<evidence type="ECO:0000256" key="1">
    <source>
        <dbReference type="ARBA" id="ARBA00004141"/>
    </source>
</evidence>
<feature type="transmembrane region" description="Helical" evidence="5">
    <location>
        <begin position="84"/>
        <end position="104"/>
    </location>
</feature>
<dbReference type="Gene3D" id="1.20.1250.20">
    <property type="entry name" value="MFS general substrate transporter like domains"/>
    <property type="match status" value="1"/>
</dbReference>
<feature type="transmembrane region" description="Helical" evidence="5">
    <location>
        <begin position="428"/>
        <end position="450"/>
    </location>
</feature>
<dbReference type="OrthoDB" id="3357846at2759"/>
<protein>
    <submittedName>
        <fullName evidence="7">MFS transporter</fullName>
    </submittedName>
</protein>
<evidence type="ECO:0000256" key="4">
    <source>
        <dbReference type="ARBA" id="ARBA00023136"/>
    </source>
</evidence>
<gene>
    <name evidence="7" type="ORF">AAP_02388</name>
</gene>
<dbReference type="SUPFAM" id="SSF103473">
    <property type="entry name" value="MFS general substrate transporter"/>
    <property type="match status" value="1"/>
</dbReference>
<evidence type="ECO:0000256" key="3">
    <source>
        <dbReference type="ARBA" id="ARBA00022989"/>
    </source>
</evidence>
<evidence type="ECO:0000313" key="8">
    <source>
        <dbReference type="Proteomes" id="UP000242877"/>
    </source>
</evidence>
<dbReference type="PANTHER" id="PTHR23502:SF23">
    <property type="entry name" value="FLUCONAZOLE RESISTANCE PROTEIN 1"/>
    <property type="match status" value="1"/>
</dbReference>
<keyword evidence="8" id="KW-1185">Reference proteome</keyword>
<comment type="subcellular location">
    <subcellularLocation>
        <location evidence="1">Membrane</location>
        <topology evidence="1">Multi-pass membrane protein</topology>
    </subcellularLocation>
</comment>
<feature type="transmembrane region" description="Helical" evidence="5">
    <location>
        <begin position="213"/>
        <end position="234"/>
    </location>
</feature>
<dbReference type="GO" id="GO:0015244">
    <property type="term" value="F:fluconazole transmembrane transporter activity"/>
    <property type="evidence" value="ECO:0007669"/>
    <property type="project" value="TreeGrafter"/>
</dbReference>
<accession>A0A168A867</accession>
<dbReference type="FunFam" id="1.20.1250.20:FF:000011">
    <property type="entry name" value="MFS multidrug transporter, putative"/>
    <property type="match status" value="1"/>
</dbReference>
<dbReference type="PROSITE" id="PS50850">
    <property type="entry name" value="MFS"/>
    <property type="match status" value="1"/>
</dbReference>
<feature type="domain" description="Major facilitator superfamily (MFS) profile" evidence="6">
    <location>
        <begin position="84"/>
        <end position="518"/>
    </location>
</feature>
<comment type="caution">
    <text evidence="7">The sequence shown here is derived from an EMBL/GenBank/DDBJ whole genome shotgun (WGS) entry which is preliminary data.</text>
</comment>
<feature type="transmembrane region" description="Helical" evidence="5">
    <location>
        <begin position="360"/>
        <end position="384"/>
    </location>
</feature>
<dbReference type="PANTHER" id="PTHR23502">
    <property type="entry name" value="MAJOR FACILITATOR SUPERFAMILY"/>
    <property type="match status" value="1"/>
</dbReference>
<keyword evidence="3 5" id="KW-1133">Transmembrane helix</keyword>
<organism evidence="7 8">
    <name type="scientific">Ascosphaera apis ARSEF 7405</name>
    <dbReference type="NCBI Taxonomy" id="392613"/>
    <lineage>
        <taxon>Eukaryota</taxon>
        <taxon>Fungi</taxon>
        <taxon>Dikarya</taxon>
        <taxon>Ascomycota</taxon>
        <taxon>Pezizomycotina</taxon>
        <taxon>Eurotiomycetes</taxon>
        <taxon>Eurotiomycetidae</taxon>
        <taxon>Onygenales</taxon>
        <taxon>Ascosphaeraceae</taxon>
        <taxon>Ascosphaera</taxon>
    </lineage>
</organism>
<dbReference type="CDD" id="cd17323">
    <property type="entry name" value="MFS_Tpo1_MDR_like"/>
    <property type="match status" value="1"/>
</dbReference>
<feature type="transmembrane region" description="Helical" evidence="5">
    <location>
        <begin position="124"/>
        <end position="142"/>
    </location>
</feature>
<keyword evidence="4 5" id="KW-0472">Membrane</keyword>
<feature type="transmembrane region" description="Helical" evidence="5">
    <location>
        <begin position="494"/>
        <end position="513"/>
    </location>
</feature>
<evidence type="ECO:0000256" key="2">
    <source>
        <dbReference type="ARBA" id="ARBA00022692"/>
    </source>
</evidence>
<dbReference type="VEuPathDB" id="FungiDB:AAP_02388"/>
<dbReference type="Pfam" id="PF07690">
    <property type="entry name" value="MFS_1"/>
    <property type="match status" value="1"/>
</dbReference>
<dbReference type="InterPro" id="IPR011701">
    <property type="entry name" value="MFS"/>
</dbReference>
<evidence type="ECO:0000313" key="7">
    <source>
        <dbReference type="EMBL" id="KZZ93596.1"/>
    </source>
</evidence>
<reference evidence="7 8" key="1">
    <citation type="journal article" date="2016" name="Genome Biol. Evol.">
        <title>Divergent and convergent evolution of fungal pathogenicity.</title>
        <authorList>
            <person name="Shang Y."/>
            <person name="Xiao G."/>
            <person name="Zheng P."/>
            <person name="Cen K."/>
            <person name="Zhan S."/>
            <person name="Wang C."/>
        </authorList>
    </citation>
    <scope>NUCLEOTIDE SEQUENCE [LARGE SCALE GENOMIC DNA]</scope>
    <source>
        <strain evidence="7 8">ARSEF 7405</strain>
    </source>
</reference>
<keyword evidence="2 5" id="KW-0812">Transmembrane</keyword>
<feature type="transmembrane region" description="Helical" evidence="5">
    <location>
        <begin position="178"/>
        <end position="201"/>
    </location>
</feature>
<dbReference type="Proteomes" id="UP000242877">
    <property type="component" value="Unassembled WGS sequence"/>
</dbReference>
<feature type="transmembrane region" description="Helical" evidence="5">
    <location>
        <begin position="246"/>
        <end position="273"/>
    </location>
</feature>
<dbReference type="InterPro" id="IPR036259">
    <property type="entry name" value="MFS_trans_sf"/>
</dbReference>
<dbReference type="GO" id="GO:1990961">
    <property type="term" value="P:xenobiotic detoxification by transmembrane export across the plasma membrane"/>
    <property type="evidence" value="ECO:0007669"/>
    <property type="project" value="TreeGrafter"/>
</dbReference>
<dbReference type="AlphaFoldDB" id="A0A168A867"/>
<feature type="transmembrane region" description="Helical" evidence="5">
    <location>
        <begin position="154"/>
        <end position="172"/>
    </location>
</feature>
<sequence length="528" mass="58747">MDALLRDTLFGRFVNYISNDKYFSRPDSEWQNWEKYVQVKLPSVATSEEHAGEKTSAPVPERILDFSGPDDPAIPRNWSSGVKALVAMNVMFLNFGFYSASAIFTPSMEDIEKKFNGTTAEGTLGLSLFVIAYGIGPLILSPLSNLPSVGRTPVYVFGCLAFCLFNIGTAVAKNLQTVLVLRFLGGFIGSAPISIGGASLMEIYNPAEIGYAIALYAVSGVCGPILGPLLGTAVNLRWNTWRASVWLIMGITAFTTIFTFFFLPETLSTNILLRRARRIRAKTGDQSCKTQTELAAPENEFFKSLFKQTINDFRLSCVDPVVIFVNLDTMLVYGILYLWFEFFPYVFNGIYHFTSLQQSLAYFGILVGAFISVVCYMLWLYFVYIPKTRDLDNPVEPEARLRPGQVGAVCIPICLFIFAWTSRESVHWIVPIIGTAFFAPGFYLTFQSILNYLGESYPRHAASVFAGNTFFRSSFGGALPLAAPRMLDSLGIGWASSVLGFISVAMLPFPFILERYGKRLRSWSPYAN</sequence>